<evidence type="ECO:0000313" key="13">
    <source>
        <dbReference type="EMBL" id="KAK4519651.1"/>
    </source>
</evidence>
<dbReference type="InterPro" id="IPR036236">
    <property type="entry name" value="Znf_C2H2_sf"/>
</dbReference>
<dbReference type="PROSITE" id="PS50157">
    <property type="entry name" value="ZINC_FINGER_C2H2_2"/>
    <property type="match status" value="2"/>
</dbReference>
<evidence type="ECO:0000256" key="1">
    <source>
        <dbReference type="ARBA" id="ARBA00004123"/>
    </source>
</evidence>
<dbReference type="Gene3D" id="3.30.160.60">
    <property type="entry name" value="Classic Zinc Finger"/>
    <property type="match status" value="2"/>
</dbReference>
<evidence type="ECO:0000256" key="2">
    <source>
        <dbReference type="ARBA" id="ARBA00022723"/>
    </source>
</evidence>
<reference evidence="13 14" key="1">
    <citation type="submission" date="2022-11" db="EMBL/GenBank/DDBJ databases">
        <title>Mucor velutinosus strain NIH1002 WGS.</title>
        <authorList>
            <person name="Subramanian P."/>
            <person name="Mullikin J.C."/>
            <person name="Segre J.A."/>
            <person name="Zelazny A.M."/>
        </authorList>
    </citation>
    <scope>NUCLEOTIDE SEQUENCE [LARGE SCALE GENOMIC DNA]</scope>
    <source>
        <strain evidence="13 14">NIH1002</strain>
    </source>
</reference>
<keyword evidence="14" id="KW-1185">Reference proteome</keyword>
<protein>
    <submittedName>
        <fullName evidence="13">Ubiquitin-protein ligase peroxin 12</fullName>
    </submittedName>
</protein>
<keyword evidence="2" id="KW-0479">Metal-binding</keyword>
<evidence type="ECO:0000313" key="14">
    <source>
        <dbReference type="Proteomes" id="UP001304243"/>
    </source>
</evidence>
<keyword evidence="5" id="KW-0862">Zinc</keyword>
<evidence type="ECO:0000256" key="8">
    <source>
        <dbReference type="ARBA" id="ARBA00023163"/>
    </source>
</evidence>
<dbReference type="PROSITE" id="PS00028">
    <property type="entry name" value="ZINC_FINGER_C2H2_1"/>
    <property type="match status" value="2"/>
</dbReference>
<dbReference type="GO" id="GO:0005634">
    <property type="term" value="C:nucleus"/>
    <property type="evidence" value="ECO:0007669"/>
    <property type="project" value="UniProtKB-SubCell"/>
</dbReference>
<dbReference type="PANTHER" id="PTHR23233:SF84">
    <property type="entry name" value="FI23031P1"/>
    <property type="match status" value="1"/>
</dbReference>
<feature type="domain" description="C2H2-type" evidence="12">
    <location>
        <begin position="149"/>
        <end position="176"/>
    </location>
</feature>
<keyword evidence="3" id="KW-0677">Repeat</keyword>
<comment type="subcellular location">
    <subcellularLocation>
        <location evidence="1">Nucleus</location>
    </subcellularLocation>
</comment>
<keyword evidence="4 11" id="KW-0863">Zinc-finger</keyword>
<gene>
    <name evidence="13" type="primary">PEX12</name>
    <name evidence="13" type="ORF">ATC70_009888</name>
</gene>
<keyword evidence="13" id="KW-0436">Ligase</keyword>
<dbReference type="SUPFAM" id="SSF57667">
    <property type="entry name" value="beta-beta-alpha zinc fingers"/>
    <property type="match status" value="1"/>
</dbReference>
<comment type="similarity">
    <text evidence="10">Belongs to the sal C2H2-type zinc-finger protein family.</text>
</comment>
<feature type="domain" description="C2H2-type" evidence="12">
    <location>
        <begin position="177"/>
        <end position="210"/>
    </location>
</feature>
<dbReference type="GO" id="GO:0008270">
    <property type="term" value="F:zinc ion binding"/>
    <property type="evidence" value="ECO:0007669"/>
    <property type="project" value="UniProtKB-KW"/>
</dbReference>
<dbReference type="InterPro" id="IPR051565">
    <property type="entry name" value="Sal_C2H2-zinc-finger"/>
</dbReference>
<keyword evidence="6" id="KW-0805">Transcription regulation</keyword>
<dbReference type="RefSeq" id="XP_064686317.1">
    <property type="nucleotide sequence ID" value="XM_064829115.1"/>
</dbReference>
<comment type="caution">
    <text evidence="13">The sequence shown here is derived from an EMBL/GenBank/DDBJ whole genome shotgun (WGS) entry which is preliminary data.</text>
</comment>
<organism evidence="13 14">
    <name type="scientific">Mucor velutinosus</name>
    <dbReference type="NCBI Taxonomy" id="708070"/>
    <lineage>
        <taxon>Eukaryota</taxon>
        <taxon>Fungi</taxon>
        <taxon>Fungi incertae sedis</taxon>
        <taxon>Mucoromycota</taxon>
        <taxon>Mucoromycotina</taxon>
        <taxon>Mucoromycetes</taxon>
        <taxon>Mucorales</taxon>
        <taxon>Mucorineae</taxon>
        <taxon>Mucoraceae</taxon>
        <taxon>Mucor</taxon>
    </lineage>
</organism>
<dbReference type="GO" id="GO:0000981">
    <property type="term" value="F:DNA-binding transcription factor activity, RNA polymerase II-specific"/>
    <property type="evidence" value="ECO:0007669"/>
    <property type="project" value="TreeGrafter"/>
</dbReference>
<dbReference type="SMART" id="SM00355">
    <property type="entry name" value="ZnF_C2H2"/>
    <property type="match status" value="2"/>
</dbReference>
<dbReference type="Pfam" id="PF00096">
    <property type="entry name" value="zf-C2H2"/>
    <property type="match status" value="2"/>
</dbReference>
<keyword evidence="9" id="KW-0539">Nucleus</keyword>
<evidence type="ECO:0000256" key="6">
    <source>
        <dbReference type="ARBA" id="ARBA00023015"/>
    </source>
</evidence>
<evidence type="ECO:0000256" key="10">
    <source>
        <dbReference type="ARBA" id="ARBA00038474"/>
    </source>
</evidence>
<evidence type="ECO:0000256" key="3">
    <source>
        <dbReference type="ARBA" id="ARBA00022737"/>
    </source>
</evidence>
<keyword evidence="8" id="KW-0804">Transcription</keyword>
<keyword evidence="7" id="KW-0238">DNA-binding</keyword>
<sequence>MNCRQYYPEPYVVLPSIQSMLDGAQVNPQYQQYHYTPPSYKPPVSIYQLQTLEPSLENMNNAAYHRSRHMRHYSDVTQSRKHQNYHRYEHRRAVSEHAFDHARNKSTNCMMPHFCYDQQDSEDSSSGCSTPPPQQQPCVRLQGLALDKYDCPHCDKRFSRPSSLRTHIYSHTGEKPYTCNHPDCNRTFSVRSNMRRHMKTHKPFIHRAKK</sequence>
<dbReference type="GeneID" id="89953574"/>
<dbReference type="GO" id="GO:0000978">
    <property type="term" value="F:RNA polymerase II cis-regulatory region sequence-specific DNA binding"/>
    <property type="evidence" value="ECO:0007669"/>
    <property type="project" value="TreeGrafter"/>
</dbReference>
<dbReference type="FunFam" id="3.30.160.60:FF:000110">
    <property type="entry name" value="Zinc finger protein-like"/>
    <property type="match status" value="1"/>
</dbReference>
<evidence type="ECO:0000256" key="7">
    <source>
        <dbReference type="ARBA" id="ARBA00023125"/>
    </source>
</evidence>
<dbReference type="PANTHER" id="PTHR23233">
    <property type="entry name" value="SAL-LIKE PROTEIN"/>
    <property type="match status" value="1"/>
</dbReference>
<dbReference type="GO" id="GO:0016874">
    <property type="term" value="F:ligase activity"/>
    <property type="evidence" value="ECO:0007669"/>
    <property type="project" value="UniProtKB-KW"/>
</dbReference>
<evidence type="ECO:0000259" key="12">
    <source>
        <dbReference type="PROSITE" id="PS50157"/>
    </source>
</evidence>
<dbReference type="AlphaFoldDB" id="A0AAN7I3D1"/>
<evidence type="ECO:0000256" key="9">
    <source>
        <dbReference type="ARBA" id="ARBA00023242"/>
    </source>
</evidence>
<dbReference type="FunFam" id="3.30.160.60:FF:001465">
    <property type="entry name" value="Zinc finger protein 560"/>
    <property type="match status" value="1"/>
</dbReference>
<evidence type="ECO:0000256" key="4">
    <source>
        <dbReference type="ARBA" id="ARBA00022771"/>
    </source>
</evidence>
<proteinExistence type="inferred from homology"/>
<dbReference type="GO" id="GO:0000122">
    <property type="term" value="P:negative regulation of transcription by RNA polymerase II"/>
    <property type="evidence" value="ECO:0007669"/>
    <property type="project" value="UniProtKB-ARBA"/>
</dbReference>
<dbReference type="InterPro" id="IPR013087">
    <property type="entry name" value="Znf_C2H2_type"/>
</dbReference>
<evidence type="ECO:0000256" key="11">
    <source>
        <dbReference type="PROSITE-ProRule" id="PRU00042"/>
    </source>
</evidence>
<accession>A0AAN7I3D1</accession>
<evidence type="ECO:0000256" key="5">
    <source>
        <dbReference type="ARBA" id="ARBA00022833"/>
    </source>
</evidence>
<name>A0AAN7I3D1_9FUNG</name>
<dbReference type="Proteomes" id="UP001304243">
    <property type="component" value="Unassembled WGS sequence"/>
</dbReference>
<dbReference type="EMBL" id="JASEJX010000012">
    <property type="protein sequence ID" value="KAK4519651.1"/>
    <property type="molecule type" value="Genomic_DNA"/>
</dbReference>